<keyword evidence="2" id="KW-1185">Reference proteome</keyword>
<organism evidence="1 2">
    <name type="scientific">Nepenthes gracilis</name>
    <name type="common">Slender pitcher plant</name>
    <dbReference type="NCBI Taxonomy" id="150966"/>
    <lineage>
        <taxon>Eukaryota</taxon>
        <taxon>Viridiplantae</taxon>
        <taxon>Streptophyta</taxon>
        <taxon>Embryophyta</taxon>
        <taxon>Tracheophyta</taxon>
        <taxon>Spermatophyta</taxon>
        <taxon>Magnoliopsida</taxon>
        <taxon>eudicotyledons</taxon>
        <taxon>Gunneridae</taxon>
        <taxon>Pentapetalae</taxon>
        <taxon>Caryophyllales</taxon>
        <taxon>Nepenthaceae</taxon>
        <taxon>Nepenthes</taxon>
    </lineage>
</organism>
<proteinExistence type="predicted"/>
<dbReference type="Proteomes" id="UP001279734">
    <property type="component" value="Unassembled WGS sequence"/>
</dbReference>
<dbReference type="AlphaFoldDB" id="A0AAD3TG00"/>
<dbReference type="EMBL" id="BSYO01000034">
    <property type="protein sequence ID" value="GMH28161.1"/>
    <property type="molecule type" value="Genomic_DNA"/>
</dbReference>
<evidence type="ECO:0000313" key="2">
    <source>
        <dbReference type="Proteomes" id="UP001279734"/>
    </source>
</evidence>
<comment type="caution">
    <text evidence="1">The sequence shown here is derived from an EMBL/GenBank/DDBJ whole genome shotgun (WGS) entry which is preliminary data.</text>
</comment>
<sequence length="100" mass="11361">MVSGLCPVWQWMFWEVFLSVLMLRYPDAGVAMSLCNSDLTTTAPEISLVSIFQWDLLLVVLLDYGLGEVRALMCGHPQTAVFFLSKLFVECWVYEYGLVS</sequence>
<protein>
    <submittedName>
        <fullName evidence="1">Uncharacterized protein</fullName>
    </submittedName>
</protein>
<reference evidence="1" key="1">
    <citation type="submission" date="2023-05" db="EMBL/GenBank/DDBJ databases">
        <title>Nepenthes gracilis genome sequencing.</title>
        <authorList>
            <person name="Fukushima K."/>
        </authorList>
    </citation>
    <scope>NUCLEOTIDE SEQUENCE</scope>
    <source>
        <strain evidence="1">SING2019-196</strain>
    </source>
</reference>
<accession>A0AAD3TG00</accession>
<evidence type="ECO:0000313" key="1">
    <source>
        <dbReference type="EMBL" id="GMH28161.1"/>
    </source>
</evidence>
<name>A0AAD3TG00_NEPGR</name>
<gene>
    <name evidence="1" type="ORF">Nepgr_030004</name>
</gene>